<organism evidence="1 2">
    <name type="scientific">Rhododendron molle</name>
    <name type="common">Chinese azalea</name>
    <name type="synonym">Azalea mollis</name>
    <dbReference type="NCBI Taxonomy" id="49168"/>
    <lineage>
        <taxon>Eukaryota</taxon>
        <taxon>Viridiplantae</taxon>
        <taxon>Streptophyta</taxon>
        <taxon>Embryophyta</taxon>
        <taxon>Tracheophyta</taxon>
        <taxon>Spermatophyta</taxon>
        <taxon>Magnoliopsida</taxon>
        <taxon>eudicotyledons</taxon>
        <taxon>Gunneridae</taxon>
        <taxon>Pentapetalae</taxon>
        <taxon>asterids</taxon>
        <taxon>Ericales</taxon>
        <taxon>Ericaceae</taxon>
        <taxon>Ericoideae</taxon>
        <taxon>Rhodoreae</taxon>
        <taxon>Rhododendron</taxon>
    </lineage>
</organism>
<protein>
    <submittedName>
        <fullName evidence="1">Uncharacterized protein</fullName>
    </submittedName>
</protein>
<sequence length="872" mass="99793">MERFDNLPEMDLMRSEKMSSVQLIMPVESAQRAVLYLGDLGLLQFQDLNADKSPFQRTFVNQVKRCGEMSRKLRFFKDQIHKAGLMSSARPPLQPDLDLQELEVLLAEHEHELIEMNNNSEKLRQTYNEMLELKMVLQKAVGFLVSSNGHSAAEETELDDRVYSNGDYADRDYADTASLLEQEMRPGPSNQSGLRFISGIISKAKVLNFERMLFRATRGNMLFNQAPTDEQIVDPVSTEMVEKIVFVVFFSGEQARTKILKICEAFGANSYPVPEDTTKQRQLMREVLSRLSELEVTLDAGIRHRNNALSSIESQLPKWTNMVRREKAVYDTLNMLNFDVTKKCLVGEGWCPIFAKPLIQEALQRATFDSNSQVGIIFHAMDAMESPPTHFRTNRFTSPFQEIVDAYGVARYQEANPAVYTIVTFPFLFAVMFGDWGHGICLLMGALFLIARESKLGSQKLGSFMEMLFGGRYVLLLMSLFSIYCGLIYNEFFSVPFHIFGLSAYKCRDTTCSDATSIGLVKVRDAYPFGVDPSWRGSRSELPFLNSLKMKMSILLGVTQMNLGIILGYFNARFFRSSLDIRYQFVPQMIFLNSLFGYLSLLIVIKWCTGSQADLYHVMIYMFLSPFEDLDHIVVCSACCSSLDAFSETFYFEETSFRAFFRNTKDSPPKGSSELIRFDRREDGIEDVDLPANVMDEIFVVVARRENNNDLALLFEIFFQRFQGRTYGILGTSEMHLDMEPGSAREHHEEFNFSEVFVHQMIHSIEFVLGAVSNTASYLRLWALSLAHSELSTVFYEKVLLLAWGYDNIFIRLVGLVVFAFATAFILLMMETLSAFLHALRLHWVEFQNKFYHGDGYKFRPFSFAVLSDDDD</sequence>
<dbReference type="EMBL" id="CM046400">
    <property type="protein sequence ID" value="KAI8523965.1"/>
    <property type="molecule type" value="Genomic_DNA"/>
</dbReference>
<accession>A0ACC0L626</accession>
<proteinExistence type="predicted"/>
<evidence type="ECO:0000313" key="1">
    <source>
        <dbReference type="EMBL" id="KAI8523965.1"/>
    </source>
</evidence>
<comment type="caution">
    <text evidence="1">The sequence shown here is derived from an EMBL/GenBank/DDBJ whole genome shotgun (WGS) entry which is preliminary data.</text>
</comment>
<dbReference type="Proteomes" id="UP001062846">
    <property type="component" value="Chromosome 13"/>
</dbReference>
<reference evidence="1" key="1">
    <citation type="submission" date="2022-02" db="EMBL/GenBank/DDBJ databases">
        <title>Plant Genome Project.</title>
        <authorList>
            <person name="Zhang R.-G."/>
        </authorList>
    </citation>
    <scope>NUCLEOTIDE SEQUENCE</scope>
    <source>
        <strain evidence="1">AT1</strain>
    </source>
</reference>
<name>A0ACC0L626_RHOML</name>
<keyword evidence="2" id="KW-1185">Reference proteome</keyword>
<evidence type="ECO:0000313" key="2">
    <source>
        <dbReference type="Proteomes" id="UP001062846"/>
    </source>
</evidence>
<gene>
    <name evidence="1" type="ORF">RHMOL_Rhmol13G0112700</name>
</gene>